<dbReference type="Pfam" id="PF00646">
    <property type="entry name" value="F-box"/>
    <property type="match status" value="1"/>
</dbReference>
<dbReference type="EMBL" id="FJOG01000011">
    <property type="protein sequence ID" value="CZR58331.1"/>
    <property type="molecule type" value="Genomic_DNA"/>
</dbReference>
<organism evidence="3 4">
    <name type="scientific">Phialocephala subalpina</name>
    <dbReference type="NCBI Taxonomy" id="576137"/>
    <lineage>
        <taxon>Eukaryota</taxon>
        <taxon>Fungi</taxon>
        <taxon>Dikarya</taxon>
        <taxon>Ascomycota</taxon>
        <taxon>Pezizomycotina</taxon>
        <taxon>Leotiomycetes</taxon>
        <taxon>Helotiales</taxon>
        <taxon>Mollisiaceae</taxon>
        <taxon>Phialocephala</taxon>
        <taxon>Phialocephala fortinii species complex</taxon>
    </lineage>
</organism>
<evidence type="ECO:0000256" key="1">
    <source>
        <dbReference type="SAM" id="MobiDB-lite"/>
    </source>
</evidence>
<dbReference type="InterPro" id="IPR001810">
    <property type="entry name" value="F-box_dom"/>
</dbReference>
<dbReference type="Proteomes" id="UP000184330">
    <property type="component" value="Unassembled WGS sequence"/>
</dbReference>
<keyword evidence="4" id="KW-1185">Reference proteome</keyword>
<gene>
    <name evidence="3" type="ORF">PAC_08223</name>
</gene>
<evidence type="ECO:0000313" key="3">
    <source>
        <dbReference type="EMBL" id="CZR58331.1"/>
    </source>
</evidence>
<accession>A0A1L7WZY9</accession>
<protein>
    <recommendedName>
        <fullName evidence="2">F-box domain-containing protein</fullName>
    </recommendedName>
</protein>
<dbReference type="PROSITE" id="PS50181">
    <property type="entry name" value="FBOX"/>
    <property type="match status" value="1"/>
</dbReference>
<feature type="domain" description="F-box" evidence="2">
    <location>
        <begin position="8"/>
        <end position="64"/>
    </location>
</feature>
<reference evidence="3 4" key="1">
    <citation type="submission" date="2016-03" db="EMBL/GenBank/DDBJ databases">
        <authorList>
            <person name="Ploux O."/>
        </authorList>
    </citation>
    <scope>NUCLEOTIDE SEQUENCE [LARGE SCALE GENOMIC DNA]</scope>
    <source>
        <strain evidence="3 4">UAMH 11012</strain>
    </source>
</reference>
<sequence>MSISSPPPPALLNIPLEIQNSITSHLKTPDILSLRLTCTHFELTIPPPTHIQLLITEKTSWAQVRNLYTCKDCLCLRPSNKFADAMKKGKKGLNGKEPQKRFCVDCGTEPKRGETRYSPGTEIVVEGERRVFCEWCRKWKGGKEVGCPGSRECRACHGNEKVGCGFCMRGEYVERMRREDVRRNRNKRKRGRESDWDDDLPDEYDEHFWECYDPAD</sequence>
<evidence type="ECO:0000259" key="2">
    <source>
        <dbReference type="PROSITE" id="PS50181"/>
    </source>
</evidence>
<evidence type="ECO:0000313" key="4">
    <source>
        <dbReference type="Proteomes" id="UP000184330"/>
    </source>
</evidence>
<dbReference type="OrthoDB" id="5281164at2759"/>
<name>A0A1L7WZY9_9HELO</name>
<proteinExistence type="predicted"/>
<dbReference type="AlphaFoldDB" id="A0A1L7WZY9"/>
<feature type="region of interest" description="Disordered" evidence="1">
    <location>
        <begin position="183"/>
        <end position="203"/>
    </location>
</feature>